<dbReference type="InterPro" id="IPR040919">
    <property type="entry name" value="Asparaginase_C"/>
</dbReference>
<dbReference type="PROSITE" id="PS51732">
    <property type="entry name" value="ASN_GLN_ASE_3"/>
    <property type="match status" value="1"/>
</dbReference>
<feature type="binding site" evidence="4">
    <location>
        <position position="60"/>
    </location>
    <ligand>
        <name>substrate</name>
    </ligand>
</feature>
<dbReference type="InterPro" id="IPR004550">
    <property type="entry name" value="AsnASE_II"/>
</dbReference>
<dbReference type="Pfam" id="PF00710">
    <property type="entry name" value="Asparaginase"/>
    <property type="match status" value="1"/>
</dbReference>
<dbReference type="STRING" id="1424334.W822_00730"/>
<dbReference type="Pfam" id="PF17763">
    <property type="entry name" value="Asparaginase_C"/>
    <property type="match status" value="1"/>
</dbReference>
<evidence type="ECO:0000256" key="1">
    <source>
        <dbReference type="ARBA" id="ARBA00010518"/>
    </source>
</evidence>
<dbReference type="GO" id="GO:0004067">
    <property type="term" value="F:asparaginase activity"/>
    <property type="evidence" value="ECO:0007669"/>
    <property type="project" value="UniProtKB-UniRule"/>
</dbReference>
<feature type="binding site" evidence="4">
    <location>
        <begin position="93"/>
        <end position="94"/>
    </location>
    <ligand>
        <name>substrate</name>
    </ligand>
</feature>
<evidence type="ECO:0000256" key="7">
    <source>
        <dbReference type="RuleBase" id="RU004456"/>
    </source>
</evidence>
<dbReference type="InterPro" id="IPR006034">
    <property type="entry name" value="Asparaginase/glutaminase-like"/>
</dbReference>
<evidence type="ECO:0000259" key="8">
    <source>
        <dbReference type="Pfam" id="PF00710"/>
    </source>
</evidence>
<dbReference type="PROSITE" id="PS00917">
    <property type="entry name" value="ASN_GLN_ASE_2"/>
    <property type="match status" value="1"/>
</dbReference>
<dbReference type="InterPro" id="IPR037152">
    <property type="entry name" value="L-asparaginase_N_sf"/>
</dbReference>
<proteinExistence type="inferred from homology"/>
<comment type="similarity">
    <text evidence="1 7">Belongs to the asparaginase 1 family.</text>
</comment>
<dbReference type="SUPFAM" id="SSF53774">
    <property type="entry name" value="Glutaminase/Asparaginase"/>
    <property type="match status" value="1"/>
</dbReference>
<keyword evidence="2" id="KW-0378">Hydrolase</keyword>
<dbReference type="InterPro" id="IPR027473">
    <property type="entry name" value="L-asparaginase_C"/>
</dbReference>
<sequence>MPRVAILATGGTIAGQKQADNASALSYESGKLSAKDLISAVPGLEKLATLNAEQIASVGSQDMNDKIWFSLAKKIKSLADSKGADGVVITHGTDTLEETAFFLSCVLDPSVPVVLTGAMRPASALSADGPANLFEAVKVAADARSKNKGVMVVLNDTVHSPVWVTKTDTTNVATFQSGYSGPMGYVDAADLHYTQTSASQKPFTLPLPEGDALPRVEIIYSHSNMDDQLIKSAVSNGTRGIVLAGVGDGNTSATALKALEAARKDGVVVVRASRVQNGAVKRNVEVNDDQSGFVVSPGLNPAKARVLTQLLIANKITAPDKVQQAFDAATGNAKE</sequence>
<keyword evidence="11" id="KW-1185">Reference proteome</keyword>
<dbReference type="InterPro" id="IPR027475">
    <property type="entry name" value="Asparaginase/glutaminase_AS2"/>
</dbReference>
<feature type="active site" description="O-isoaspartyl threonine intermediate" evidence="3">
    <location>
        <position position="12"/>
    </location>
</feature>
<dbReference type="Gene3D" id="3.40.50.1170">
    <property type="entry name" value="L-asparaginase, N-terminal domain"/>
    <property type="match status" value="1"/>
</dbReference>
<dbReference type="FunFam" id="3.40.50.1170:FF:000001">
    <property type="entry name" value="L-asparaginase 2"/>
    <property type="match status" value="1"/>
</dbReference>
<protein>
    <submittedName>
        <fullName evidence="10">Asparaginase</fullName>
    </submittedName>
</protein>
<dbReference type="NCBIfam" id="TIGR00520">
    <property type="entry name" value="asnASE_II"/>
    <property type="match status" value="1"/>
</dbReference>
<organism evidence="10 11">
    <name type="scientific">Advenella kashmirensis W13003</name>
    <dbReference type="NCBI Taxonomy" id="1424334"/>
    <lineage>
        <taxon>Bacteria</taxon>
        <taxon>Pseudomonadati</taxon>
        <taxon>Pseudomonadota</taxon>
        <taxon>Betaproteobacteria</taxon>
        <taxon>Burkholderiales</taxon>
        <taxon>Alcaligenaceae</taxon>
    </lineage>
</organism>
<gene>
    <name evidence="10" type="ORF">W822_00730</name>
</gene>
<evidence type="ECO:0000313" key="11">
    <source>
        <dbReference type="Proteomes" id="UP000018733"/>
    </source>
</evidence>
<dbReference type="PROSITE" id="PS00144">
    <property type="entry name" value="ASN_GLN_ASE_1"/>
    <property type="match status" value="1"/>
</dbReference>
<dbReference type="PIRSF" id="PIRSF500176">
    <property type="entry name" value="L_ASNase"/>
    <property type="match status" value="1"/>
</dbReference>
<evidence type="ECO:0000313" key="10">
    <source>
        <dbReference type="EMBL" id="ETF03778.1"/>
    </source>
</evidence>
<name>V8QWP2_9BURK</name>
<dbReference type="Gene3D" id="3.40.50.40">
    <property type="match status" value="1"/>
</dbReference>
<dbReference type="AlphaFoldDB" id="V8QWP2"/>
<comment type="caution">
    <text evidence="10">The sequence shown here is derived from an EMBL/GenBank/DDBJ whole genome shotgun (WGS) entry which is preliminary data.</text>
</comment>
<dbReference type="InterPro" id="IPR036152">
    <property type="entry name" value="Asp/glu_Ase-like_sf"/>
</dbReference>
<feature type="active site" evidence="5">
    <location>
        <position position="12"/>
    </location>
</feature>
<evidence type="ECO:0000256" key="6">
    <source>
        <dbReference type="PROSITE-ProRule" id="PRU10100"/>
    </source>
</evidence>
<dbReference type="EMBL" id="AYXT01000001">
    <property type="protein sequence ID" value="ETF03778.1"/>
    <property type="molecule type" value="Genomic_DNA"/>
</dbReference>
<dbReference type="PRINTS" id="PR00139">
    <property type="entry name" value="ASNGLNASE"/>
</dbReference>
<dbReference type="HOGENOM" id="CLU_019134_1_2_4"/>
<dbReference type="SFLD" id="SFLDS00057">
    <property type="entry name" value="Glutaminase/Asparaginase"/>
    <property type="match status" value="1"/>
</dbReference>
<evidence type="ECO:0000256" key="2">
    <source>
        <dbReference type="ARBA" id="ARBA00022801"/>
    </source>
</evidence>
<dbReference type="SMART" id="SM00870">
    <property type="entry name" value="Asparaginase"/>
    <property type="match status" value="1"/>
</dbReference>
<feature type="domain" description="L-asparaginase N-terminal" evidence="8">
    <location>
        <begin position="3"/>
        <end position="196"/>
    </location>
</feature>
<feature type="domain" description="Asparaginase/glutaminase C-terminal" evidence="9">
    <location>
        <begin position="215"/>
        <end position="326"/>
    </location>
</feature>
<dbReference type="PATRIC" id="fig|1424334.3.peg.155"/>
<dbReference type="PIRSF" id="PIRSF001220">
    <property type="entry name" value="L-ASNase_gatD"/>
    <property type="match status" value="1"/>
</dbReference>
<evidence type="ECO:0000256" key="4">
    <source>
        <dbReference type="PIRSR" id="PIRSR001220-2"/>
    </source>
</evidence>
<dbReference type="InterPro" id="IPR020827">
    <property type="entry name" value="Asparaginase/glutaminase_AS1"/>
</dbReference>
<evidence type="ECO:0000256" key="3">
    <source>
        <dbReference type="PIRSR" id="PIRSR001220-1"/>
    </source>
</evidence>
<evidence type="ECO:0000259" key="9">
    <source>
        <dbReference type="Pfam" id="PF17763"/>
    </source>
</evidence>
<evidence type="ECO:0000256" key="5">
    <source>
        <dbReference type="PROSITE-ProRule" id="PRU10099"/>
    </source>
</evidence>
<dbReference type="eggNOG" id="COG0252">
    <property type="taxonomic scope" value="Bacteria"/>
</dbReference>
<dbReference type="InterPro" id="IPR027474">
    <property type="entry name" value="L-asparaginase_N"/>
</dbReference>
<accession>V8QWP2</accession>
<dbReference type="PANTHER" id="PTHR11707:SF28">
    <property type="entry name" value="60 KDA LYSOPHOSPHOLIPASE"/>
    <property type="match status" value="1"/>
</dbReference>
<dbReference type="Proteomes" id="UP000018733">
    <property type="component" value="Unassembled WGS sequence"/>
</dbReference>
<dbReference type="PANTHER" id="PTHR11707">
    <property type="entry name" value="L-ASPARAGINASE"/>
    <property type="match status" value="1"/>
</dbReference>
<dbReference type="GO" id="GO:0006528">
    <property type="term" value="P:asparagine metabolic process"/>
    <property type="evidence" value="ECO:0007669"/>
    <property type="project" value="InterPro"/>
</dbReference>
<dbReference type="CDD" id="cd08964">
    <property type="entry name" value="L-asparaginase_II"/>
    <property type="match status" value="1"/>
</dbReference>
<feature type="active site" evidence="6">
    <location>
        <position position="93"/>
    </location>
</feature>
<reference evidence="10 11" key="1">
    <citation type="journal article" date="2014" name="Genome Announc.">
        <title>Draft Genome Sequence of Advenella kashmirensis Strain W13003, a Polycyclic Aromatic Hydrocarbon-Degrading Bacterium.</title>
        <authorList>
            <person name="Wang X."/>
            <person name="Jin D."/>
            <person name="Zhou L."/>
            <person name="Wu L."/>
            <person name="An W."/>
            <person name="Zhao L."/>
        </authorList>
    </citation>
    <scope>NUCLEOTIDE SEQUENCE [LARGE SCALE GENOMIC DNA]</scope>
    <source>
        <strain evidence="10 11">W13003</strain>
    </source>
</reference>